<keyword evidence="3" id="KW-1185">Reference proteome</keyword>
<proteinExistence type="predicted"/>
<feature type="non-terminal residue" evidence="2">
    <location>
        <position position="162"/>
    </location>
</feature>
<dbReference type="Pfam" id="PF13358">
    <property type="entry name" value="DDE_3"/>
    <property type="match status" value="1"/>
</dbReference>
<evidence type="ECO:0000313" key="2">
    <source>
        <dbReference type="EMBL" id="KFM67608.1"/>
    </source>
</evidence>
<dbReference type="OMA" id="IMINGHK"/>
<evidence type="ECO:0000259" key="1">
    <source>
        <dbReference type="Pfam" id="PF13358"/>
    </source>
</evidence>
<dbReference type="OrthoDB" id="6435577at2759"/>
<gene>
    <name evidence="2" type="ORF">X975_17728</name>
</gene>
<organism evidence="2 3">
    <name type="scientific">Stegodyphus mimosarum</name>
    <name type="common">African social velvet spider</name>
    <dbReference type="NCBI Taxonomy" id="407821"/>
    <lineage>
        <taxon>Eukaryota</taxon>
        <taxon>Metazoa</taxon>
        <taxon>Ecdysozoa</taxon>
        <taxon>Arthropoda</taxon>
        <taxon>Chelicerata</taxon>
        <taxon>Arachnida</taxon>
        <taxon>Araneae</taxon>
        <taxon>Araneomorphae</taxon>
        <taxon>Entelegynae</taxon>
        <taxon>Eresoidea</taxon>
        <taxon>Eresidae</taxon>
        <taxon>Stegodyphus</taxon>
    </lineage>
</organism>
<evidence type="ECO:0000313" key="3">
    <source>
        <dbReference type="Proteomes" id="UP000054359"/>
    </source>
</evidence>
<accession>A0A087TR69</accession>
<dbReference type="CDD" id="cd03143">
    <property type="entry name" value="A4_beta-galactosidase_middle_domain"/>
    <property type="match status" value="1"/>
</dbReference>
<name>A0A087TR69_STEMI</name>
<dbReference type="EMBL" id="KK116378">
    <property type="protein sequence ID" value="KFM67608.1"/>
    <property type="molecule type" value="Genomic_DNA"/>
</dbReference>
<dbReference type="InterPro" id="IPR036397">
    <property type="entry name" value="RNaseH_sf"/>
</dbReference>
<protein>
    <submittedName>
        <fullName evidence="2">Transposable element Tc3 transposase</fullName>
    </submittedName>
</protein>
<sequence>MVWAGIMMDGRRDLHFFDTGSVTGQRYRDEVLEPYVRLFRGAVGSDFIFMDDNAQCYRAVLVGDVLETENIQRMSWPANSPDLNPIEQVWDMLGRQIAALSHPPSSVTELKRTLQEAWNRLSPQLLHHLIATSVAYITHVLTYWGSYGIKCVDLESFCTKLY</sequence>
<reference evidence="2 3" key="1">
    <citation type="submission" date="2013-11" db="EMBL/GenBank/DDBJ databases">
        <title>Genome sequencing of Stegodyphus mimosarum.</title>
        <authorList>
            <person name="Bechsgaard J."/>
        </authorList>
    </citation>
    <scope>NUCLEOTIDE SEQUENCE [LARGE SCALE GENOMIC DNA]</scope>
</reference>
<dbReference type="Gene3D" id="3.30.420.10">
    <property type="entry name" value="Ribonuclease H-like superfamily/Ribonuclease H"/>
    <property type="match status" value="1"/>
</dbReference>
<feature type="domain" description="Tc1-like transposase DDE" evidence="1">
    <location>
        <begin position="7"/>
        <end position="107"/>
    </location>
</feature>
<dbReference type="GO" id="GO:0003676">
    <property type="term" value="F:nucleic acid binding"/>
    <property type="evidence" value="ECO:0007669"/>
    <property type="project" value="InterPro"/>
</dbReference>
<dbReference type="AlphaFoldDB" id="A0A087TR69"/>
<dbReference type="InterPro" id="IPR038717">
    <property type="entry name" value="Tc1-like_DDE_dom"/>
</dbReference>
<dbReference type="Proteomes" id="UP000054359">
    <property type="component" value="Unassembled WGS sequence"/>
</dbReference>
<dbReference type="STRING" id="407821.A0A087TR69"/>